<feature type="compositionally biased region" description="Polar residues" evidence="2">
    <location>
        <begin position="96"/>
        <end position="107"/>
    </location>
</feature>
<dbReference type="STRING" id="3847.A0A0R0H5D0"/>
<protein>
    <submittedName>
        <fullName evidence="3 4">Uncharacterized protein</fullName>
    </submittedName>
</protein>
<feature type="region of interest" description="Disordered" evidence="2">
    <location>
        <begin position="74"/>
        <end position="107"/>
    </location>
</feature>
<gene>
    <name evidence="3" type="ORF">GLYMA_12G138200</name>
</gene>
<keyword evidence="5" id="KW-1185">Reference proteome</keyword>
<dbReference type="Gramene" id="KRH25910">
    <property type="protein sequence ID" value="KRH25910"/>
    <property type="gene ID" value="GLYMA_12G138200"/>
</dbReference>
<evidence type="ECO:0000256" key="1">
    <source>
        <dbReference type="SAM" id="Coils"/>
    </source>
</evidence>
<sequence>MSQEVASTESNVLVKHLQQELRNYKEGEITTRLKQMEVALDAAEIGKQNAEAEAELAKDKAEVLKSEIKGIELMGHSNNDGQTKDPSLNDDIANNDGHQTTDVDWSNSTMFIPSPTWTSSKSTMVDRIACR</sequence>
<dbReference type="InParanoid" id="A0A0R0H5D0"/>
<evidence type="ECO:0000313" key="3">
    <source>
        <dbReference type="EMBL" id="KRH25910.1"/>
    </source>
</evidence>
<accession>A0A0R0H5D0</accession>
<feature type="compositionally biased region" description="Polar residues" evidence="2">
    <location>
        <begin position="76"/>
        <end position="86"/>
    </location>
</feature>
<dbReference type="SMR" id="A0A0R0H5D0"/>
<reference evidence="3 4" key="1">
    <citation type="journal article" date="2010" name="Nature">
        <title>Genome sequence of the palaeopolyploid soybean.</title>
        <authorList>
            <person name="Schmutz J."/>
            <person name="Cannon S.B."/>
            <person name="Schlueter J."/>
            <person name="Ma J."/>
            <person name="Mitros T."/>
            <person name="Nelson W."/>
            <person name="Hyten D.L."/>
            <person name="Song Q."/>
            <person name="Thelen J.J."/>
            <person name="Cheng J."/>
            <person name="Xu D."/>
            <person name="Hellsten U."/>
            <person name="May G.D."/>
            <person name="Yu Y."/>
            <person name="Sakurai T."/>
            <person name="Umezawa T."/>
            <person name="Bhattacharyya M.K."/>
            <person name="Sandhu D."/>
            <person name="Valliyodan B."/>
            <person name="Lindquist E."/>
            <person name="Peto M."/>
            <person name="Grant D."/>
            <person name="Shu S."/>
            <person name="Goodstein D."/>
            <person name="Barry K."/>
            <person name="Futrell-Griggs M."/>
            <person name="Abernathy B."/>
            <person name="Du J."/>
            <person name="Tian Z."/>
            <person name="Zhu L."/>
            <person name="Gill N."/>
            <person name="Joshi T."/>
            <person name="Libault M."/>
            <person name="Sethuraman A."/>
            <person name="Zhang X.-C."/>
            <person name="Shinozaki K."/>
            <person name="Nguyen H.T."/>
            <person name="Wing R.A."/>
            <person name="Cregan P."/>
            <person name="Specht J."/>
            <person name="Grimwood J."/>
            <person name="Rokhsar D."/>
            <person name="Stacey G."/>
            <person name="Shoemaker R.C."/>
            <person name="Jackson S.A."/>
        </authorList>
    </citation>
    <scope>NUCLEOTIDE SEQUENCE</scope>
    <source>
        <strain evidence="4">cv. Williams 82</strain>
        <tissue evidence="3">Callus</tissue>
    </source>
</reference>
<dbReference type="EnsemblPlants" id="KRH25910">
    <property type="protein sequence ID" value="KRH25910"/>
    <property type="gene ID" value="GLYMA_12G138200"/>
</dbReference>
<keyword evidence="1" id="KW-0175">Coiled coil</keyword>
<reference evidence="3" key="3">
    <citation type="submission" date="2018-07" db="EMBL/GenBank/DDBJ databases">
        <title>WGS assembly of Glycine max.</title>
        <authorList>
            <person name="Schmutz J."/>
            <person name="Cannon S."/>
            <person name="Schlueter J."/>
            <person name="Ma J."/>
            <person name="Mitros T."/>
            <person name="Nelson W."/>
            <person name="Hyten D."/>
            <person name="Song Q."/>
            <person name="Thelen J."/>
            <person name="Cheng J."/>
            <person name="Xu D."/>
            <person name="Hellsten U."/>
            <person name="May G."/>
            <person name="Yu Y."/>
            <person name="Sakurai T."/>
            <person name="Umezawa T."/>
            <person name="Bhattacharyya M."/>
            <person name="Sandhu D."/>
            <person name="Valliyodan B."/>
            <person name="Lindquist E."/>
            <person name="Peto M."/>
            <person name="Grant D."/>
            <person name="Shu S."/>
            <person name="Goodstein D."/>
            <person name="Barry K."/>
            <person name="Futrell-Griggs M."/>
            <person name="Abernathy B."/>
            <person name="Du J."/>
            <person name="Tian Z."/>
            <person name="Zhu L."/>
            <person name="Gill N."/>
            <person name="Joshi T."/>
            <person name="Libault M."/>
            <person name="Sethuraman A."/>
            <person name="Zhang X."/>
            <person name="Shinozaki K."/>
            <person name="Nguyen H."/>
            <person name="Wing R."/>
            <person name="Cregan P."/>
            <person name="Specht J."/>
            <person name="Grimwood J."/>
            <person name="Rokhsar D."/>
            <person name="Stacey G."/>
            <person name="Shoemaker R."/>
            <person name="Jackson S."/>
        </authorList>
    </citation>
    <scope>NUCLEOTIDE SEQUENCE</scope>
    <source>
        <tissue evidence="3">Callus</tissue>
    </source>
</reference>
<reference evidence="4" key="2">
    <citation type="submission" date="2018-02" db="UniProtKB">
        <authorList>
            <consortium name="EnsemblPlants"/>
        </authorList>
    </citation>
    <scope>IDENTIFICATION</scope>
    <source>
        <strain evidence="4">Williams 82</strain>
    </source>
</reference>
<feature type="coiled-coil region" evidence="1">
    <location>
        <begin position="33"/>
        <end position="69"/>
    </location>
</feature>
<evidence type="ECO:0000313" key="5">
    <source>
        <dbReference type="Proteomes" id="UP000008827"/>
    </source>
</evidence>
<evidence type="ECO:0000256" key="2">
    <source>
        <dbReference type="SAM" id="MobiDB-lite"/>
    </source>
</evidence>
<dbReference type="EMBL" id="CM000845">
    <property type="protein sequence ID" value="KRH25910.1"/>
    <property type="molecule type" value="Genomic_DNA"/>
</dbReference>
<name>A0A0R0H5D0_SOYBN</name>
<dbReference type="AlphaFoldDB" id="A0A0R0H5D0"/>
<dbReference type="Proteomes" id="UP000008827">
    <property type="component" value="Chromosome 12"/>
</dbReference>
<evidence type="ECO:0000313" key="4">
    <source>
        <dbReference type="EnsemblPlants" id="KRH25910"/>
    </source>
</evidence>
<proteinExistence type="predicted"/>
<organism evidence="3">
    <name type="scientific">Glycine max</name>
    <name type="common">Soybean</name>
    <name type="synonym">Glycine hispida</name>
    <dbReference type="NCBI Taxonomy" id="3847"/>
    <lineage>
        <taxon>Eukaryota</taxon>
        <taxon>Viridiplantae</taxon>
        <taxon>Streptophyta</taxon>
        <taxon>Embryophyta</taxon>
        <taxon>Tracheophyta</taxon>
        <taxon>Spermatophyta</taxon>
        <taxon>Magnoliopsida</taxon>
        <taxon>eudicotyledons</taxon>
        <taxon>Gunneridae</taxon>
        <taxon>Pentapetalae</taxon>
        <taxon>rosids</taxon>
        <taxon>fabids</taxon>
        <taxon>Fabales</taxon>
        <taxon>Fabaceae</taxon>
        <taxon>Papilionoideae</taxon>
        <taxon>50 kb inversion clade</taxon>
        <taxon>NPAAA clade</taxon>
        <taxon>indigoferoid/millettioid clade</taxon>
        <taxon>Phaseoleae</taxon>
        <taxon>Glycine</taxon>
        <taxon>Glycine subgen. Soja</taxon>
    </lineage>
</organism>